<gene>
    <name evidence="3" type="ORF">SBOR_9434</name>
</gene>
<keyword evidence="2" id="KW-0732">Signal</keyword>
<evidence type="ECO:0000256" key="1">
    <source>
        <dbReference type="SAM" id="MobiDB-lite"/>
    </source>
</evidence>
<feature type="compositionally biased region" description="Low complexity" evidence="1">
    <location>
        <begin position="64"/>
        <end position="76"/>
    </location>
</feature>
<accession>W9C2R2</accession>
<feature type="chain" id="PRO_5004918037" description="Secreted protein" evidence="2">
    <location>
        <begin position="26"/>
        <end position="87"/>
    </location>
</feature>
<feature type="compositionally biased region" description="Polar residues" evidence="1">
    <location>
        <begin position="52"/>
        <end position="63"/>
    </location>
</feature>
<protein>
    <recommendedName>
        <fullName evidence="5">Secreted protein</fullName>
    </recommendedName>
</protein>
<comment type="caution">
    <text evidence="3">The sequence shown here is derived from an EMBL/GenBank/DDBJ whole genome shotgun (WGS) entry which is preliminary data.</text>
</comment>
<reference evidence="3 4" key="1">
    <citation type="journal article" date="2014" name="Genome Announc.">
        <title>Draft genome sequence of Sclerotinia borealis, a psychrophilic plant pathogenic fungus.</title>
        <authorList>
            <person name="Mardanov A.V."/>
            <person name="Beletsky A.V."/>
            <person name="Kadnikov V.V."/>
            <person name="Ignatov A.N."/>
            <person name="Ravin N.V."/>
        </authorList>
    </citation>
    <scope>NUCLEOTIDE SEQUENCE [LARGE SCALE GENOMIC DNA]</scope>
    <source>
        <strain evidence="4">F-4157</strain>
    </source>
</reference>
<evidence type="ECO:0008006" key="5">
    <source>
        <dbReference type="Google" id="ProtNLM"/>
    </source>
</evidence>
<organism evidence="3 4">
    <name type="scientific">Sclerotinia borealis (strain F-4128)</name>
    <dbReference type="NCBI Taxonomy" id="1432307"/>
    <lineage>
        <taxon>Eukaryota</taxon>
        <taxon>Fungi</taxon>
        <taxon>Dikarya</taxon>
        <taxon>Ascomycota</taxon>
        <taxon>Pezizomycotina</taxon>
        <taxon>Leotiomycetes</taxon>
        <taxon>Helotiales</taxon>
        <taxon>Sclerotiniaceae</taxon>
        <taxon>Sclerotinia</taxon>
    </lineage>
</organism>
<evidence type="ECO:0000313" key="4">
    <source>
        <dbReference type="Proteomes" id="UP000019487"/>
    </source>
</evidence>
<dbReference type="HOGENOM" id="CLU_2484605_0_0_1"/>
<sequence length="87" mass="9114">MISPTHNKVILLILIAFTIITTTQCEPFDIPGIPGAIVSALHSITLPVELPHTTQTSVPTSTKSGSVNTASASSDSSETDGEKLHVF</sequence>
<keyword evidence="4" id="KW-1185">Reference proteome</keyword>
<feature type="region of interest" description="Disordered" evidence="1">
    <location>
        <begin position="52"/>
        <end position="87"/>
    </location>
</feature>
<proteinExistence type="predicted"/>
<evidence type="ECO:0000313" key="3">
    <source>
        <dbReference type="EMBL" id="ESZ90181.1"/>
    </source>
</evidence>
<dbReference type="Proteomes" id="UP000019487">
    <property type="component" value="Unassembled WGS sequence"/>
</dbReference>
<dbReference type="EMBL" id="AYSA01000680">
    <property type="protein sequence ID" value="ESZ90181.1"/>
    <property type="molecule type" value="Genomic_DNA"/>
</dbReference>
<name>W9C2R2_SCLBF</name>
<feature type="signal peptide" evidence="2">
    <location>
        <begin position="1"/>
        <end position="25"/>
    </location>
</feature>
<evidence type="ECO:0000256" key="2">
    <source>
        <dbReference type="SAM" id="SignalP"/>
    </source>
</evidence>
<dbReference type="AlphaFoldDB" id="W9C2R2"/>